<feature type="region of interest" description="Disordered" evidence="1">
    <location>
        <begin position="105"/>
        <end position="152"/>
    </location>
</feature>
<sequence length="215" mass="23702">MNCFVFQQESCFQNQHPKTNLSLTTKQTTISNTNSYSLNSFSCSVSSPSADSLTIDTAESHVGPVSRVAAAATTYEADSSCDLNLTLASSTLQANWNPYSARTAVPHHEFRRSRESKSNDNGKEFDMMVSSNHRNGRNGDTNLSSSKEASNNFQAPTAAIARVNDLFWERFLTERPNNQEPAAVNDVLPAVPARVNDEFLEQSNDEFLEQLLAVV</sequence>
<evidence type="ECO:0000313" key="2">
    <source>
        <dbReference type="EMBL" id="KDP42114.1"/>
    </source>
</evidence>
<evidence type="ECO:0000256" key="1">
    <source>
        <dbReference type="SAM" id="MobiDB-lite"/>
    </source>
</evidence>
<evidence type="ECO:0000313" key="3">
    <source>
        <dbReference type="Proteomes" id="UP000027138"/>
    </source>
</evidence>
<dbReference type="OrthoDB" id="60033at2759"/>
<dbReference type="Proteomes" id="UP000027138">
    <property type="component" value="Unassembled WGS sequence"/>
</dbReference>
<feature type="compositionally biased region" description="Polar residues" evidence="1">
    <location>
        <begin position="129"/>
        <end position="152"/>
    </location>
</feature>
<dbReference type="EMBL" id="KK914312">
    <property type="protein sequence ID" value="KDP42114.1"/>
    <property type="molecule type" value="Genomic_DNA"/>
</dbReference>
<name>A0A067LDE7_JATCU</name>
<gene>
    <name evidence="2" type="ORF">JCGZ_01902</name>
</gene>
<dbReference type="AlphaFoldDB" id="A0A067LDE7"/>
<organism evidence="2 3">
    <name type="scientific">Jatropha curcas</name>
    <name type="common">Barbados nut</name>
    <dbReference type="NCBI Taxonomy" id="180498"/>
    <lineage>
        <taxon>Eukaryota</taxon>
        <taxon>Viridiplantae</taxon>
        <taxon>Streptophyta</taxon>
        <taxon>Embryophyta</taxon>
        <taxon>Tracheophyta</taxon>
        <taxon>Spermatophyta</taxon>
        <taxon>Magnoliopsida</taxon>
        <taxon>eudicotyledons</taxon>
        <taxon>Gunneridae</taxon>
        <taxon>Pentapetalae</taxon>
        <taxon>rosids</taxon>
        <taxon>fabids</taxon>
        <taxon>Malpighiales</taxon>
        <taxon>Euphorbiaceae</taxon>
        <taxon>Crotonoideae</taxon>
        <taxon>Jatropheae</taxon>
        <taxon>Jatropha</taxon>
    </lineage>
</organism>
<dbReference type="STRING" id="180498.A0A067LDE7"/>
<accession>A0A067LDE7</accession>
<protein>
    <submittedName>
        <fullName evidence="2">Uncharacterized protein</fullName>
    </submittedName>
</protein>
<reference evidence="2 3" key="1">
    <citation type="journal article" date="2014" name="PLoS ONE">
        <title>Global Analysis of Gene Expression Profiles in Physic Nut (Jatropha curcas L.) Seedlings Exposed to Salt Stress.</title>
        <authorList>
            <person name="Zhang L."/>
            <person name="Zhang C."/>
            <person name="Wu P."/>
            <person name="Chen Y."/>
            <person name="Li M."/>
            <person name="Jiang H."/>
            <person name="Wu G."/>
        </authorList>
    </citation>
    <scope>NUCLEOTIDE SEQUENCE [LARGE SCALE GENOMIC DNA]</scope>
    <source>
        <strain evidence="3">cv. GZQX0401</strain>
        <tissue evidence="2">Young leaves</tissue>
    </source>
</reference>
<keyword evidence="3" id="KW-1185">Reference proteome</keyword>
<feature type="compositionally biased region" description="Basic and acidic residues" evidence="1">
    <location>
        <begin position="106"/>
        <end position="126"/>
    </location>
</feature>
<proteinExistence type="predicted"/>